<protein>
    <recommendedName>
        <fullName evidence="3">Regulation of enolase 1</fullName>
    </recommendedName>
</protein>
<dbReference type="InterPro" id="IPR009784">
    <property type="entry name" value="DUF1349"/>
</dbReference>
<dbReference type="RefSeq" id="WP_029280550.1">
    <property type="nucleotide sequence ID" value="NZ_CANLZQ010000004.1"/>
</dbReference>
<dbReference type="AlphaFoldDB" id="A0A084GZX8"/>
<accession>A0A084GZX8</accession>
<dbReference type="EMBL" id="JNVC02000004">
    <property type="protein sequence ID" value="KEZ52890.1"/>
    <property type="molecule type" value="Genomic_DNA"/>
</dbReference>
<dbReference type="PANTHER" id="PTHR35332:SF2">
    <property type="entry name" value="REGULATION OF ENOLASE PROTEIN 1"/>
    <property type="match status" value="1"/>
</dbReference>
<reference evidence="1 2" key="1">
    <citation type="journal article" date="2005" name="Int. J. Syst. Evol. Microbiol.">
        <title>Bacillus cibi sp. nov., isolated from jeotgal, a traditional Korean fermented seafood.</title>
        <authorList>
            <person name="Yoon J.H."/>
            <person name="Lee C.H."/>
            <person name="Oh T.K."/>
        </authorList>
    </citation>
    <scope>NUCLEOTIDE SEQUENCE [LARGE SCALE GENOMIC DNA]</scope>
    <source>
        <strain evidence="1 2">DSM 16189</strain>
    </source>
</reference>
<dbReference type="InterPro" id="IPR013320">
    <property type="entry name" value="ConA-like_dom_sf"/>
</dbReference>
<dbReference type="OrthoDB" id="9814707at2"/>
<gene>
    <name evidence="1" type="ORF">GS18_0208635</name>
</gene>
<dbReference type="Gene3D" id="2.60.120.200">
    <property type="match status" value="1"/>
</dbReference>
<evidence type="ECO:0008006" key="3">
    <source>
        <dbReference type="Google" id="ProtNLM"/>
    </source>
</evidence>
<keyword evidence="2" id="KW-1185">Reference proteome</keyword>
<dbReference type="STRING" id="246786.GS18_0208635"/>
<name>A0A084GZX8_METID</name>
<organism evidence="1 2">
    <name type="scientific">Metabacillus indicus</name>
    <name type="common">Bacillus indicus</name>
    <dbReference type="NCBI Taxonomy" id="246786"/>
    <lineage>
        <taxon>Bacteria</taxon>
        <taxon>Bacillati</taxon>
        <taxon>Bacillota</taxon>
        <taxon>Bacilli</taxon>
        <taxon>Bacillales</taxon>
        <taxon>Bacillaceae</taxon>
        <taxon>Metabacillus</taxon>
    </lineage>
</organism>
<dbReference type="PIRSF" id="PIRSF022704">
    <property type="entry name" value="UCP022704"/>
    <property type="match status" value="1"/>
</dbReference>
<dbReference type="SUPFAM" id="SSF49899">
    <property type="entry name" value="Concanavalin A-like lectins/glucanases"/>
    <property type="match status" value="1"/>
</dbReference>
<evidence type="ECO:0000313" key="2">
    <source>
        <dbReference type="Proteomes" id="UP000028549"/>
    </source>
</evidence>
<dbReference type="InterPro" id="IPR015987">
    <property type="entry name" value="UCP022704"/>
</dbReference>
<evidence type="ECO:0000313" key="1">
    <source>
        <dbReference type="EMBL" id="KEZ52890.1"/>
    </source>
</evidence>
<comment type="caution">
    <text evidence="1">The sequence shown here is derived from an EMBL/GenBank/DDBJ whole genome shotgun (WGS) entry which is preliminary data.</text>
</comment>
<sequence length="199" mass="23154">MLTLNIKDGKWLNAPDEFEISNHSLSFTSMPFTDFWQRTNYGYRTDNGHAYLFSTGEKEFSFTVKVQFSGKELYDQSGIMVFMDSENWLKASVEKGKSGEWLLGSVVTNHGYSDWAISQEEKDEDTVMWYRLTRKQNDFLTEVSRDGKSFRQIRMSHLFRASNEIQFGLYACSPKDSSFQTVFSCMKLEPSVWSEESHI</sequence>
<dbReference type="PANTHER" id="PTHR35332">
    <property type="entry name" value="REGULATION OF ENOLASE PROTEIN 1"/>
    <property type="match status" value="1"/>
</dbReference>
<dbReference type="Proteomes" id="UP000028549">
    <property type="component" value="Unassembled WGS sequence"/>
</dbReference>
<proteinExistence type="predicted"/>
<dbReference type="Pfam" id="PF07081">
    <property type="entry name" value="DUF1349"/>
    <property type="match status" value="1"/>
</dbReference>